<evidence type="ECO:0000256" key="6">
    <source>
        <dbReference type="ARBA" id="ARBA00022777"/>
    </source>
</evidence>
<reference evidence="10" key="1">
    <citation type="submission" date="2021-02" db="EMBL/GenBank/DDBJ databases">
        <title>Skermanella TT6 skin isolate.</title>
        <authorList>
            <person name="Lee K."/>
            <person name="Ganzorig M."/>
        </authorList>
    </citation>
    <scope>NUCLEOTIDE SEQUENCE</scope>
    <source>
        <strain evidence="10">TT6</strain>
    </source>
</reference>
<evidence type="ECO:0000256" key="8">
    <source>
        <dbReference type="SAM" id="Coils"/>
    </source>
</evidence>
<evidence type="ECO:0000256" key="5">
    <source>
        <dbReference type="ARBA" id="ARBA00022741"/>
    </source>
</evidence>
<evidence type="ECO:0000256" key="7">
    <source>
        <dbReference type="ARBA" id="ARBA00022840"/>
    </source>
</evidence>
<feature type="coiled-coil region" evidence="8">
    <location>
        <begin position="100"/>
        <end position="148"/>
    </location>
</feature>
<keyword evidence="8" id="KW-0175">Coiled coil</keyword>
<dbReference type="GO" id="GO:0005524">
    <property type="term" value="F:ATP binding"/>
    <property type="evidence" value="ECO:0007669"/>
    <property type="project" value="UniProtKB-KW"/>
</dbReference>
<keyword evidence="3" id="KW-0597">Phosphoprotein</keyword>
<accession>A0ABX7B8M5</accession>
<gene>
    <name evidence="10" type="ORF">IGS68_05685</name>
</gene>
<dbReference type="PANTHER" id="PTHR41523">
    <property type="entry name" value="TWO-COMPONENT SYSTEM SENSOR PROTEIN"/>
    <property type="match status" value="1"/>
</dbReference>
<evidence type="ECO:0000313" key="11">
    <source>
        <dbReference type="Proteomes" id="UP000595197"/>
    </source>
</evidence>
<keyword evidence="7 10" id="KW-0067">ATP-binding</keyword>
<protein>
    <recommendedName>
        <fullName evidence="2">histidine kinase</fullName>
        <ecNumber evidence="2">2.7.13.3</ecNumber>
    </recommendedName>
</protein>
<evidence type="ECO:0000256" key="1">
    <source>
        <dbReference type="ARBA" id="ARBA00000085"/>
    </source>
</evidence>
<dbReference type="Gene3D" id="3.30.450.20">
    <property type="entry name" value="PAS domain"/>
    <property type="match status" value="1"/>
</dbReference>
<evidence type="ECO:0000259" key="9">
    <source>
        <dbReference type="PROSITE" id="PS50109"/>
    </source>
</evidence>
<dbReference type="EMBL" id="CP067420">
    <property type="protein sequence ID" value="QQP90726.1"/>
    <property type="molecule type" value="Genomic_DNA"/>
</dbReference>
<dbReference type="SUPFAM" id="SSF55874">
    <property type="entry name" value="ATPase domain of HSP90 chaperone/DNA topoisomerase II/histidine kinase"/>
    <property type="match status" value="1"/>
</dbReference>
<evidence type="ECO:0000256" key="2">
    <source>
        <dbReference type="ARBA" id="ARBA00012438"/>
    </source>
</evidence>
<dbReference type="InterPro" id="IPR004358">
    <property type="entry name" value="Sig_transdc_His_kin-like_C"/>
</dbReference>
<dbReference type="InterPro" id="IPR003594">
    <property type="entry name" value="HATPase_dom"/>
</dbReference>
<evidence type="ECO:0000313" key="10">
    <source>
        <dbReference type="EMBL" id="QQP90726.1"/>
    </source>
</evidence>
<evidence type="ECO:0000256" key="4">
    <source>
        <dbReference type="ARBA" id="ARBA00022679"/>
    </source>
</evidence>
<dbReference type="InterPro" id="IPR011102">
    <property type="entry name" value="Sig_transdc_His_kinase_HWE"/>
</dbReference>
<keyword evidence="5" id="KW-0547">Nucleotide-binding</keyword>
<dbReference type="Proteomes" id="UP000595197">
    <property type="component" value="Chromosome"/>
</dbReference>
<comment type="catalytic activity">
    <reaction evidence="1">
        <text>ATP + protein L-histidine = ADP + protein N-phospho-L-histidine.</text>
        <dbReference type="EC" id="2.7.13.3"/>
    </reaction>
</comment>
<dbReference type="Gene3D" id="3.30.565.10">
    <property type="entry name" value="Histidine kinase-like ATPase, C-terminal domain"/>
    <property type="match status" value="1"/>
</dbReference>
<dbReference type="SMART" id="SM00387">
    <property type="entry name" value="HATPase_c"/>
    <property type="match status" value="1"/>
</dbReference>
<dbReference type="InterPro" id="IPR011495">
    <property type="entry name" value="Sig_transdc_His_kin_sub2_dim/P"/>
</dbReference>
<organism evidence="10 11">
    <name type="scientific">Skermanella cutis</name>
    <dbReference type="NCBI Taxonomy" id="2775420"/>
    <lineage>
        <taxon>Bacteria</taxon>
        <taxon>Pseudomonadati</taxon>
        <taxon>Pseudomonadota</taxon>
        <taxon>Alphaproteobacteria</taxon>
        <taxon>Rhodospirillales</taxon>
        <taxon>Azospirillaceae</taxon>
        <taxon>Skermanella</taxon>
    </lineage>
</organism>
<dbReference type="Pfam" id="PF02518">
    <property type="entry name" value="HATPase_c"/>
    <property type="match status" value="1"/>
</dbReference>
<sequence length="354" mass="38839">MAGLQQQSEELVELRLRLATVDQENEQLQIALEDVTRRLDAIAEESSALQAERRDLIADNAHLRHLLAQSQARFLEAQVSAGRDSQRPRTGLEGEISILNEELQVSLEELQVTAEELENANAALRVANETLERQVAERTANLDLAVAERDALIGRKDLLIREVDHRVKNSLQMVMSLLRIQARSAADAATRQALQTAVMRIQAIAQVHSMLHARNSAEGVAFHEYLDEICTFLGETLGVDGRRRRLEVEADAIEVPTDLAIPLALVTAELVTNAFRHAFGGETGSVRVCFRRSAGGGVELMVADDGCGLPADFDWSHGKGLGLQVVKAMAEQVGGRVDVARQDGTRFILKLPLP</sequence>
<keyword evidence="11" id="KW-1185">Reference proteome</keyword>
<dbReference type="PROSITE" id="PS50109">
    <property type="entry name" value="HIS_KIN"/>
    <property type="match status" value="1"/>
</dbReference>
<dbReference type="Pfam" id="PF07568">
    <property type="entry name" value="HisKA_2"/>
    <property type="match status" value="1"/>
</dbReference>
<dbReference type="InterPro" id="IPR036890">
    <property type="entry name" value="HATPase_C_sf"/>
</dbReference>
<dbReference type="EC" id="2.7.13.3" evidence="2"/>
<feature type="coiled-coil region" evidence="8">
    <location>
        <begin position="4"/>
        <end position="59"/>
    </location>
</feature>
<feature type="domain" description="Histidine kinase" evidence="9">
    <location>
        <begin position="162"/>
        <end position="354"/>
    </location>
</feature>
<dbReference type="InterPro" id="IPR005467">
    <property type="entry name" value="His_kinase_dom"/>
</dbReference>
<name>A0ABX7B8M5_9PROT</name>
<dbReference type="SMART" id="SM00911">
    <property type="entry name" value="HWE_HK"/>
    <property type="match status" value="1"/>
</dbReference>
<dbReference type="RefSeq" id="WP_201078005.1">
    <property type="nucleotide sequence ID" value="NZ_CP067420.1"/>
</dbReference>
<dbReference type="PRINTS" id="PR00344">
    <property type="entry name" value="BCTRLSENSOR"/>
</dbReference>
<proteinExistence type="predicted"/>
<dbReference type="PANTHER" id="PTHR41523:SF8">
    <property type="entry name" value="ETHYLENE RESPONSE SENSOR PROTEIN"/>
    <property type="match status" value="1"/>
</dbReference>
<keyword evidence="4" id="KW-0808">Transferase</keyword>
<keyword evidence="6" id="KW-0418">Kinase</keyword>
<evidence type="ECO:0000256" key="3">
    <source>
        <dbReference type="ARBA" id="ARBA00022553"/>
    </source>
</evidence>